<keyword evidence="1" id="KW-0347">Helicase</keyword>
<accession>A0ACC2T495</accession>
<gene>
    <name evidence="1" type="primary">HFM1_3</name>
    <name evidence="1" type="ORF">DSO57_1019595</name>
</gene>
<sequence length="129" mass="14559">MEFTGDTTESTDNLGDNNIMKLANISEHVDLLMVSRTKMEGGKTRMVVVSATISNPNSIAKWIGWQGLATVKIFGEEYRPVKLIKDVIGYQTRGKKDFLFDQTLDYHLMDVIQKHSDNRPTLIVTPKSL</sequence>
<dbReference type="EC" id="3.6.4.12" evidence="1"/>
<keyword evidence="1" id="KW-0067">ATP-binding</keyword>
<evidence type="ECO:0000313" key="2">
    <source>
        <dbReference type="Proteomes" id="UP001165960"/>
    </source>
</evidence>
<proteinExistence type="predicted"/>
<dbReference type="EMBL" id="QTSX02003639">
    <property type="protein sequence ID" value="KAJ9069326.1"/>
    <property type="molecule type" value="Genomic_DNA"/>
</dbReference>
<evidence type="ECO:0000313" key="1">
    <source>
        <dbReference type="EMBL" id="KAJ9069326.1"/>
    </source>
</evidence>
<organism evidence="1 2">
    <name type="scientific">Entomophthora muscae</name>
    <dbReference type="NCBI Taxonomy" id="34485"/>
    <lineage>
        <taxon>Eukaryota</taxon>
        <taxon>Fungi</taxon>
        <taxon>Fungi incertae sedis</taxon>
        <taxon>Zoopagomycota</taxon>
        <taxon>Entomophthoromycotina</taxon>
        <taxon>Entomophthoromycetes</taxon>
        <taxon>Entomophthorales</taxon>
        <taxon>Entomophthoraceae</taxon>
        <taxon>Entomophthora</taxon>
    </lineage>
</organism>
<comment type="caution">
    <text evidence="1">The sequence shown here is derived from an EMBL/GenBank/DDBJ whole genome shotgun (WGS) entry which is preliminary data.</text>
</comment>
<keyword evidence="2" id="KW-1185">Reference proteome</keyword>
<keyword evidence="1" id="KW-0547">Nucleotide-binding</keyword>
<name>A0ACC2T495_9FUNG</name>
<keyword evidence="1" id="KW-0378">Hydrolase</keyword>
<dbReference type="Proteomes" id="UP001165960">
    <property type="component" value="Unassembled WGS sequence"/>
</dbReference>
<protein>
    <submittedName>
        <fullName evidence="1">ATP-dependent DNA helicase MER3</fullName>
        <ecNumber evidence="1">3.6.4.12</ecNumber>
    </submittedName>
</protein>
<reference evidence="1" key="1">
    <citation type="submission" date="2022-04" db="EMBL/GenBank/DDBJ databases">
        <title>Genome of the entomopathogenic fungus Entomophthora muscae.</title>
        <authorList>
            <person name="Elya C."/>
            <person name="Lovett B.R."/>
            <person name="Lee E."/>
            <person name="Macias A.M."/>
            <person name="Hajek A.E."/>
            <person name="De Bivort B.L."/>
            <person name="Kasson M.T."/>
            <person name="De Fine Licht H.H."/>
            <person name="Stajich J.E."/>
        </authorList>
    </citation>
    <scope>NUCLEOTIDE SEQUENCE</scope>
    <source>
        <strain evidence="1">Berkeley</strain>
    </source>
</reference>